<organism evidence="2 3">
    <name type="scientific">Halovenus rubra</name>
    <dbReference type="NCBI Taxonomy" id="869890"/>
    <lineage>
        <taxon>Archaea</taxon>
        <taxon>Methanobacteriati</taxon>
        <taxon>Methanobacteriota</taxon>
        <taxon>Stenosarchaea group</taxon>
        <taxon>Halobacteria</taxon>
        <taxon>Halobacteriales</taxon>
        <taxon>Haloarculaceae</taxon>
        <taxon>Halovenus</taxon>
    </lineage>
</organism>
<evidence type="ECO:0000313" key="3">
    <source>
        <dbReference type="Proteomes" id="UP001596414"/>
    </source>
</evidence>
<dbReference type="Pfam" id="PF26244">
    <property type="entry name" value="DUF8057"/>
    <property type="match status" value="1"/>
</dbReference>
<comment type="caution">
    <text evidence="2">The sequence shown here is derived from an EMBL/GenBank/DDBJ whole genome shotgun (WGS) entry which is preliminary data.</text>
</comment>
<dbReference type="EMBL" id="JBHSZQ010000008">
    <property type="protein sequence ID" value="MFC7125624.1"/>
    <property type="molecule type" value="Genomic_DNA"/>
</dbReference>
<feature type="region of interest" description="Disordered" evidence="1">
    <location>
        <begin position="67"/>
        <end position="141"/>
    </location>
</feature>
<dbReference type="Proteomes" id="UP001596414">
    <property type="component" value="Unassembled WGS sequence"/>
</dbReference>
<feature type="compositionally biased region" description="Basic and acidic residues" evidence="1">
    <location>
        <begin position="67"/>
        <end position="76"/>
    </location>
</feature>
<sequence>MSRYERTYGTSWETLDDEEAMERAYALGVAATLGTYHPDELDAIRDEMGSAYQRSVIDLAFDEGKTEARNLERPEDNSQNDGVWSSLVEGELRDVDTDDIPTGGRQGLPEAVDRADLLDRPDFDSTEAVNLPEFLQKDSDE</sequence>
<name>A0ABD5X6Q8_9EURY</name>
<reference evidence="2 3" key="1">
    <citation type="journal article" date="2014" name="Int. J. Syst. Evol. Microbiol.">
        <title>Complete genome sequence of Corynebacterium casei LMG S-19264T (=DSM 44701T), isolated from a smear-ripened cheese.</title>
        <authorList>
            <consortium name="US DOE Joint Genome Institute (JGI-PGF)"/>
            <person name="Walter F."/>
            <person name="Albersmeier A."/>
            <person name="Kalinowski J."/>
            <person name="Ruckert C."/>
        </authorList>
    </citation>
    <scope>NUCLEOTIDE SEQUENCE [LARGE SCALE GENOMIC DNA]</scope>
    <source>
        <strain evidence="2 3">CGMCC 4.7215</strain>
    </source>
</reference>
<dbReference type="RefSeq" id="WP_267636990.1">
    <property type="nucleotide sequence ID" value="NZ_JAODIY010000008.1"/>
</dbReference>
<evidence type="ECO:0000256" key="1">
    <source>
        <dbReference type="SAM" id="MobiDB-lite"/>
    </source>
</evidence>
<dbReference type="AlphaFoldDB" id="A0ABD5X6Q8"/>
<accession>A0ABD5X6Q8</accession>
<evidence type="ECO:0000313" key="2">
    <source>
        <dbReference type="EMBL" id="MFC7125624.1"/>
    </source>
</evidence>
<feature type="compositionally biased region" description="Basic and acidic residues" evidence="1">
    <location>
        <begin position="111"/>
        <end position="123"/>
    </location>
</feature>
<gene>
    <name evidence="2" type="ORF">ACFQJ7_06180</name>
</gene>
<dbReference type="InterPro" id="IPR058370">
    <property type="entry name" value="DUF8057"/>
</dbReference>
<protein>
    <submittedName>
        <fullName evidence="2">Uncharacterized protein</fullName>
    </submittedName>
</protein>
<proteinExistence type="predicted"/>